<reference evidence="3 4" key="1">
    <citation type="journal article" date="2010" name="Science">
        <title>Genomic comparison of the ants Camponotus floridanus and Harpegnathos saltator.</title>
        <authorList>
            <person name="Bonasio R."/>
            <person name="Zhang G."/>
            <person name="Ye C."/>
            <person name="Mutti N.S."/>
            <person name="Fang X."/>
            <person name="Qin N."/>
            <person name="Donahue G."/>
            <person name="Yang P."/>
            <person name="Li Q."/>
            <person name="Li C."/>
            <person name="Zhang P."/>
            <person name="Huang Z."/>
            <person name="Berger S.L."/>
            <person name="Reinberg D."/>
            <person name="Wang J."/>
            <person name="Liebig J."/>
        </authorList>
    </citation>
    <scope>NUCLEOTIDE SEQUENCE [LARGE SCALE GENOMIC DNA]</scope>
    <source>
        <strain evidence="3 4">R22 G/1</strain>
    </source>
</reference>
<dbReference type="PROSITE" id="PS50157">
    <property type="entry name" value="ZINC_FINGER_C2H2_2"/>
    <property type="match status" value="2"/>
</dbReference>
<evidence type="ECO:0000256" key="1">
    <source>
        <dbReference type="PROSITE-ProRule" id="PRU00042"/>
    </source>
</evidence>
<dbReference type="InterPro" id="IPR036236">
    <property type="entry name" value="Znf_C2H2_sf"/>
</dbReference>
<feature type="domain" description="C2H2-type" evidence="2">
    <location>
        <begin position="69"/>
        <end position="97"/>
    </location>
</feature>
<keyword evidence="4" id="KW-1185">Reference proteome</keyword>
<keyword evidence="1" id="KW-0479">Metal-binding</keyword>
<accession>E2BJA0</accession>
<name>E2BJA0_HARSA</name>
<proteinExistence type="predicted"/>
<dbReference type="OrthoDB" id="407106at2759"/>
<dbReference type="Pfam" id="PF00096">
    <property type="entry name" value="zf-C2H2"/>
    <property type="match status" value="1"/>
</dbReference>
<protein>
    <submittedName>
        <fullName evidence="3">Longitudinals lacking protein, isoforms A/B/D/L</fullName>
    </submittedName>
</protein>
<dbReference type="Proteomes" id="UP000008237">
    <property type="component" value="Unassembled WGS sequence"/>
</dbReference>
<gene>
    <name evidence="3" type="ORF">EAI_10038</name>
</gene>
<dbReference type="SUPFAM" id="SSF57667">
    <property type="entry name" value="beta-beta-alpha zinc fingers"/>
    <property type="match status" value="1"/>
</dbReference>
<dbReference type="Gene3D" id="3.30.160.60">
    <property type="entry name" value="Classic Zinc Finger"/>
    <property type="match status" value="1"/>
</dbReference>
<evidence type="ECO:0000313" key="3">
    <source>
        <dbReference type="EMBL" id="EFN84250.1"/>
    </source>
</evidence>
<feature type="domain" description="C2H2-type" evidence="2">
    <location>
        <begin position="40"/>
        <end position="67"/>
    </location>
</feature>
<dbReference type="AlphaFoldDB" id="E2BJA0"/>
<organism evidence="4">
    <name type="scientific">Harpegnathos saltator</name>
    <name type="common">Jerdon's jumping ant</name>
    <dbReference type="NCBI Taxonomy" id="610380"/>
    <lineage>
        <taxon>Eukaryota</taxon>
        <taxon>Metazoa</taxon>
        <taxon>Ecdysozoa</taxon>
        <taxon>Arthropoda</taxon>
        <taxon>Hexapoda</taxon>
        <taxon>Insecta</taxon>
        <taxon>Pterygota</taxon>
        <taxon>Neoptera</taxon>
        <taxon>Endopterygota</taxon>
        <taxon>Hymenoptera</taxon>
        <taxon>Apocrita</taxon>
        <taxon>Aculeata</taxon>
        <taxon>Formicoidea</taxon>
        <taxon>Formicidae</taxon>
        <taxon>Ponerinae</taxon>
        <taxon>Ponerini</taxon>
        <taxon>Harpegnathos</taxon>
    </lineage>
</organism>
<evidence type="ECO:0000313" key="4">
    <source>
        <dbReference type="Proteomes" id="UP000008237"/>
    </source>
</evidence>
<dbReference type="SMART" id="SM00355">
    <property type="entry name" value="ZnF_C2H2"/>
    <property type="match status" value="2"/>
</dbReference>
<dbReference type="OMA" id="GQRIMAR"/>
<dbReference type="InterPro" id="IPR013087">
    <property type="entry name" value="Znf_C2H2_type"/>
</dbReference>
<keyword evidence="1" id="KW-0863">Zinc-finger</keyword>
<evidence type="ECO:0000259" key="2">
    <source>
        <dbReference type="PROSITE" id="PS50157"/>
    </source>
</evidence>
<dbReference type="Pfam" id="PF13909">
    <property type="entry name" value="zf-H2C2_5"/>
    <property type="match status" value="1"/>
</dbReference>
<sequence>MQQECKLICKSDLMHLGGFKIPPCEPKILSPRATQDKGTFPCPKCSSIFNRKNNLYSHLKFECGQLPRFGCPYCDYTSKKSSNIRAHVRRKHYGYRVDVIHVPPASVL</sequence>
<dbReference type="GO" id="GO:0008270">
    <property type="term" value="F:zinc ion binding"/>
    <property type="evidence" value="ECO:0007669"/>
    <property type="project" value="UniProtKB-KW"/>
</dbReference>
<dbReference type="EMBL" id="GL448558">
    <property type="protein sequence ID" value="EFN84250.1"/>
    <property type="molecule type" value="Genomic_DNA"/>
</dbReference>
<keyword evidence="1" id="KW-0862">Zinc</keyword>
<dbReference type="InParanoid" id="E2BJA0"/>